<dbReference type="Proteomes" id="UP001374535">
    <property type="component" value="Chromosome 2"/>
</dbReference>
<organism evidence="1 2">
    <name type="scientific">Vigna mungo</name>
    <name type="common">Black gram</name>
    <name type="synonym">Phaseolus mungo</name>
    <dbReference type="NCBI Taxonomy" id="3915"/>
    <lineage>
        <taxon>Eukaryota</taxon>
        <taxon>Viridiplantae</taxon>
        <taxon>Streptophyta</taxon>
        <taxon>Embryophyta</taxon>
        <taxon>Tracheophyta</taxon>
        <taxon>Spermatophyta</taxon>
        <taxon>Magnoliopsida</taxon>
        <taxon>eudicotyledons</taxon>
        <taxon>Gunneridae</taxon>
        <taxon>Pentapetalae</taxon>
        <taxon>rosids</taxon>
        <taxon>fabids</taxon>
        <taxon>Fabales</taxon>
        <taxon>Fabaceae</taxon>
        <taxon>Papilionoideae</taxon>
        <taxon>50 kb inversion clade</taxon>
        <taxon>NPAAA clade</taxon>
        <taxon>indigoferoid/millettioid clade</taxon>
        <taxon>Phaseoleae</taxon>
        <taxon>Vigna</taxon>
    </lineage>
</organism>
<sequence length="147" mass="17149">MQDFIMDMDADFFTFWCAIKVHHIFSLFTRTRHAQLGGLWCFTVNPISRNTVFGNIITIITCINSAHPRNFFPIQFLFHKLHLHARNLHVRLCNIIHYFLPIQVTLTTKTSFLFQLIIVHDNVTVPRRVSKNLLPFFPGEISGPLEV</sequence>
<accession>A0AAQ3P2S2</accession>
<proteinExistence type="predicted"/>
<keyword evidence="2" id="KW-1185">Reference proteome</keyword>
<dbReference type="AlphaFoldDB" id="A0AAQ3P2S2"/>
<dbReference type="EMBL" id="CP144699">
    <property type="protein sequence ID" value="WVZ20595.1"/>
    <property type="molecule type" value="Genomic_DNA"/>
</dbReference>
<evidence type="ECO:0000313" key="1">
    <source>
        <dbReference type="EMBL" id="WVZ20595.1"/>
    </source>
</evidence>
<evidence type="ECO:0000313" key="2">
    <source>
        <dbReference type="Proteomes" id="UP001374535"/>
    </source>
</evidence>
<name>A0AAQ3P2S2_VIGMU</name>
<protein>
    <submittedName>
        <fullName evidence="1">Uncharacterized protein</fullName>
    </submittedName>
</protein>
<reference evidence="1 2" key="1">
    <citation type="journal article" date="2023" name="Life. Sci Alliance">
        <title>Evolutionary insights into 3D genome organization and epigenetic landscape of Vigna mungo.</title>
        <authorList>
            <person name="Junaid A."/>
            <person name="Singh B."/>
            <person name="Bhatia S."/>
        </authorList>
    </citation>
    <scope>NUCLEOTIDE SEQUENCE [LARGE SCALE GENOMIC DNA]</scope>
    <source>
        <strain evidence="1">Urdbean</strain>
    </source>
</reference>
<gene>
    <name evidence="1" type="ORF">V8G54_007917</name>
</gene>